<dbReference type="OrthoDB" id="2394174at2759"/>
<sequence>VQDPKYAKKTARNQLHSGVRLLILKNNVALYRHLLTLTQSPNHALYIRNVVNVDKQNDGAAYRLF</sequence>
<accession>A0A397SAH9</accession>
<name>A0A397SAH9_9GLOM</name>
<reference evidence="1 2" key="1">
    <citation type="submission" date="2018-06" db="EMBL/GenBank/DDBJ databases">
        <title>Comparative genomics reveals the genomic features of Rhizophagus irregularis, R. cerebriforme, R. diaphanum and Gigaspora rosea, and their symbiotic lifestyle signature.</title>
        <authorList>
            <person name="Morin E."/>
            <person name="San Clemente H."/>
            <person name="Chen E.C.H."/>
            <person name="De La Providencia I."/>
            <person name="Hainaut M."/>
            <person name="Kuo A."/>
            <person name="Kohler A."/>
            <person name="Murat C."/>
            <person name="Tang N."/>
            <person name="Roy S."/>
            <person name="Loubradou J."/>
            <person name="Henrissat B."/>
            <person name="Grigoriev I.V."/>
            <person name="Corradi N."/>
            <person name="Roux C."/>
            <person name="Martin F.M."/>
        </authorList>
    </citation>
    <scope>NUCLEOTIDE SEQUENCE [LARGE SCALE GENOMIC DNA]</scope>
    <source>
        <strain evidence="1 2">DAOM 227022</strain>
    </source>
</reference>
<dbReference type="AlphaFoldDB" id="A0A397SAH9"/>
<feature type="non-terminal residue" evidence="1">
    <location>
        <position position="1"/>
    </location>
</feature>
<protein>
    <submittedName>
        <fullName evidence="1">Uncharacterized protein</fullName>
    </submittedName>
</protein>
<organism evidence="1 2">
    <name type="scientific">Glomus cerebriforme</name>
    <dbReference type="NCBI Taxonomy" id="658196"/>
    <lineage>
        <taxon>Eukaryota</taxon>
        <taxon>Fungi</taxon>
        <taxon>Fungi incertae sedis</taxon>
        <taxon>Mucoromycota</taxon>
        <taxon>Glomeromycotina</taxon>
        <taxon>Glomeromycetes</taxon>
        <taxon>Glomerales</taxon>
        <taxon>Glomeraceae</taxon>
        <taxon>Glomus</taxon>
    </lineage>
</organism>
<evidence type="ECO:0000313" key="1">
    <source>
        <dbReference type="EMBL" id="RIA81305.1"/>
    </source>
</evidence>
<comment type="caution">
    <text evidence="1">The sequence shown here is derived from an EMBL/GenBank/DDBJ whole genome shotgun (WGS) entry which is preliminary data.</text>
</comment>
<feature type="non-terminal residue" evidence="1">
    <location>
        <position position="65"/>
    </location>
</feature>
<dbReference type="Proteomes" id="UP000265703">
    <property type="component" value="Unassembled WGS sequence"/>
</dbReference>
<keyword evidence="2" id="KW-1185">Reference proteome</keyword>
<proteinExistence type="predicted"/>
<dbReference type="EMBL" id="QKYT01000816">
    <property type="protein sequence ID" value="RIA81305.1"/>
    <property type="molecule type" value="Genomic_DNA"/>
</dbReference>
<gene>
    <name evidence="1" type="ORF">C1645_675280</name>
</gene>
<evidence type="ECO:0000313" key="2">
    <source>
        <dbReference type="Proteomes" id="UP000265703"/>
    </source>
</evidence>